<dbReference type="SUPFAM" id="SSF56672">
    <property type="entry name" value="DNA/RNA polymerases"/>
    <property type="match status" value="1"/>
</dbReference>
<name>A0A2B4RF02_STYPI</name>
<sequence>MADIDAMFYQVRVPDRDSLFLRFLWWDDGNMAREVQEYQMLVHPFGAISSAACANFALRRTAEDNKSYFSTEVVNTVKRNFYVDDCLKSLPSVTVAIAHVNNLQALLARGGFRLTKWVSNSKEVLQAIPESERCSEFRKLDFHKDELPAQHALELSAATLSIRQDKMLKREIEMPISDPSVFWTDSMSVLRYVKNENRRFHTFVANRIAVIRVGSNPDQWYHVEGTMNPGDYTSRGLSADAFVELREVAIGAGVPVES</sequence>
<dbReference type="OrthoDB" id="10051210at2759"/>
<dbReference type="PANTHER" id="PTHR47331:SF1">
    <property type="entry name" value="GAG-LIKE PROTEIN"/>
    <property type="match status" value="1"/>
</dbReference>
<gene>
    <name evidence="1" type="ORF">AWC38_SpisGene20975</name>
</gene>
<evidence type="ECO:0000313" key="1">
    <source>
        <dbReference type="EMBL" id="PFX14842.1"/>
    </source>
</evidence>
<accession>A0A2B4RF02</accession>
<keyword evidence="2" id="KW-1185">Reference proteome</keyword>
<evidence type="ECO:0000313" key="2">
    <source>
        <dbReference type="Proteomes" id="UP000225706"/>
    </source>
</evidence>
<dbReference type="Proteomes" id="UP000225706">
    <property type="component" value="Unassembled WGS sequence"/>
</dbReference>
<protein>
    <submittedName>
        <fullName evidence="1">Uncharacterized protein</fullName>
    </submittedName>
</protein>
<comment type="caution">
    <text evidence="1">The sequence shown here is derived from an EMBL/GenBank/DDBJ whole genome shotgun (WGS) entry which is preliminary data.</text>
</comment>
<organism evidence="1 2">
    <name type="scientific">Stylophora pistillata</name>
    <name type="common">Smooth cauliflower coral</name>
    <dbReference type="NCBI Taxonomy" id="50429"/>
    <lineage>
        <taxon>Eukaryota</taxon>
        <taxon>Metazoa</taxon>
        <taxon>Cnidaria</taxon>
        <taxon>Anthozoa</taxon>
        <taxon>Hexacorallia</taxon>
        <taxon>Scleractinia</taxon>
        <taxon>Astrocoeniina</taxon>
        <taxon>Pocilloporidae</taxon>
        <taxon>Stylophora</taxon>
    </lineage>
</organism>
<reference evidence="2" key="1">
    <citation type="journal article" date="2017" name="bioRxiv">
        <title>Comparative analysis of the genomes of Stylophora pistillata and Acropora digitifera provides evidence for extensive differences between species of corals.</title>
        <authorList>
            <person name="Voolstra C.R."/>
            <person name="Li Y."/>
            <person name="Liew Y.J."/>
            <person name="Baumgarten S."/>
            <person name="Zoccola D."/>
            <person name="Flot J.-F."/>
            <person name="Tambutte S."/>
            <person name="Allemand D."/>
            <person name="Aranda M."/>
        </authorList>
    </citation>
    <scope>NUCLEOTIDE SEQUENCE [LARGE SCALE GENOMIC DNA]</scope>
</reference>
<dbReference type="STRING" id="50429.A0A2B4RF02"/>
<dbReference type="InterPro" id="IPR043502">
    <property type="entry name" value="DNA/RNA_pol_sf"/>
</dbReference>
<proteinExistence type="predicted"/>
<dbReference type="AlphaFoldDB" id="A0A2B4RF02"/>
<dbReference type="EMBL" id="LSMT01000720">
    <property type="protein sequence ID" value="PFX14842.1"/>
    <property type="molecule type" value="Genomic_DNA"/>
</dbReference>
<dbReference type="PANTHER" id="PTHR47331">
    <property type="entry name" value="PHD-TYPE DOMAIN-CONTAINING PROTEIN"/>
    <property type="match status" value="1"/>
</dbReference>